<dbReference type="HOGENOM" id="CLU_1590329_0_0_1"/>
<dbReference type="AlphaFoldDB" id="H1VR66"/>
<dbReference type="EMBL" id="CACQ02005599">
    <property type="protein sequence ID" value="CCF42722.1"/>
    <property type="molecule type" value="Genomic_DNA"/>
</dbReference>
<evidence type="ECO:0000313" key="3">
    <source>
        <dbReference type="Proteomes" id="UP000007174"/>
    </source>
</evidence>
<sequence length="168" mass="19297">MDWGLSPLHCRSITRWTEHNPENKREWTPNNIRFTGTLTLRTSPAILGRREVPCECRLPSDGRTFRVALLPGILHSTYCRMQQHWPLFFRRPHSRLPYLFQTSTPTTEDANEQQASISESRYPKPPGLGPHIETRAGALRKQPLANALTHVRAASPHHHTQQNLTLAR</sequence>
<organism evidence="2 3">
    <name type="scientific">Colletotrichum higginsianum (strain IMI 349063)</name>
    <name type="common">Crucifer anthracnose fungus</name>
    <dbReference type="NCBI Taxonomy" id="759273"/>
    <lineage>
        <taxon>Eukaryota</taxon>
        <taxon>Fungi</taxon>
        <taxon>Dikarya</taxon>
        <taxon>Ascomycota</taxon>
        <taxon>Pezizomycotina</taxon>
        <taxon>Sordariomycetes</taxon>
        <taxon>Hypocreomycetidae</taxon>
        <taxon>Glomerellales</taxon>
        <taxon>Glomerellaceae</taxon>
        <taxon>Colletotrichum</taxon>
        <taxon>Colletotrichum destructivum species complex</taxon>
    </lineage>
</organism>
<feature type="compositionally biased region" description="Polar residues" evidence="1">
    <location>
        <begin position="105"/>
        <end position="119"/>
    </location>
</feature>
<dbReference type="Proteomes" id="UP000007174">
    <property type="component" value="Unassembled WGS sequence"/>
</dbReference>
<evidence type="ECO:0000256" key="1">
    <source>
        <dbReference type="SAM" id="MobiDB-lite"/>
    </source>
</evidence>
<name>H1VR66_COLHI</name>
<reference evidence="3" key="1">
    <citation type="journal article" date="2012" name="Nat. Genet.">
        <title>Lifestyle transitions in plant pathogenic Colletotrichum fungi deciphered by genome and transcriptome analyses.</title>
        <authorList>
            <person name="O'Connell R.J."/>
            <person name="Thon M.R."/>
            <person name="Hacquard S."/>
            <person name="Amyotte S.G."/>
            <person name="Kleemann J."/>
            <person name="Torres M.F."/>
            <person name="Damm U."/>
            <person name="Buiate E.A."/>
            <person name="Epstein L."/>
            <person name="Alkan N."/>
            <person name="Altmueller J."/>
            <person name="Alvarado-Balderrama L."/>
            <person name="Bauser C.A."/>
            <person name="Becker C."/>
            <person name="Birren B.W."/>
            <person name="Chen Z."/>
            <person name="Choi J."/>
            <person name="Crouch J.A."/>
            <person name="Duvick J.P."/>
            <person name="Farman M.A."/>
            <person name="Gan P."/>
            <person name="Heiman D."/>
            <person name="Henrissat B."/>
            <person name="Howard R.J."/>
            <person name="Kabbage M."/>
            <person name="Koch C."/>
            <person name="Kracher B."/>
            <person name="Kubo Y."/>
            <person name="Law A.D."/>
            <person name="Lebrun M.-H."/>
            <person name="Lee Y.-H."/>
            <person name="Miyara I."/>
            <person name="Moore N."/>
            <person name="Neumann U."/>
            <person name="Nordstroem K."/>
            <person name="Panaccione D.G."/>
            <person name="Panstruga R."/>
            <person name="Place M."/>
            <person name="Proctor R.H."/>
            <person name="Prusky D."/>
            <person name="Rech G."/>
            <person name="Reinhardt R."/>
            <person name="Rollins J.A."/>
            <person name="Rounsley S."/>
            <person name="Schardl C.L."/>
            <person name="Schwartz D.C."/>
            <person name="Shenoy N."/>
            <person name="Shirasu K."/>
            <person name="Sikhakolli U.R."/>
            <person name="Stueber K."/>
            <person name="Sukno S.A."/>
            <person name="Sweigard J.A."/>
            <person name="Takano Y."/>
            <person name="Takahara H."/>
            <person name="Trail F."/>
            <person name="van der Does H.C."/>
            <person name="Voll L.M."/>
            <person name="Will I."/>
            <person name="Young S."/>
            <person name="Zeng Q."/>
            <person name="Zhang J."/>
            <person name="Zhou S."/>
            <person name="Dickman M.B."/>
            <person name="Schulze-Lefert P."/>
            <person name="Ver Loren van Themaat E."/>
            <person name="Ma L.-J."/>
            <person name="Vaillancourt L.J."/>
        </authorList>
    </citation>
    <scope>NUCLEOTIDE SEQUENCE [LARGE SCALE GENOMIC DNA]</scope>
    <source>
        <strain evidence="3">IMI 349063</strain>
    </source>
</reference>
<gene>
    <name evidence="2" type="ORF">CH063_12636</name>
</gene>
<accession>H1VR66</accession>
<feature type="non-terminal residue" evidence="2">
    <location>
        <position position="168"/>
    </location>
</feature>
<feature type="region of interest" description="Disordered" evidence="1">
    <location>
        <begin position="105"/>
        <end position="130"/>
    </location>
</feature>
<protein>
    <submittedName>
        <fullName evidence="2">Uncharacterized protein</fullName>
    </submittedName>
</protein>
<evidence type="ECO:0000313" key="2">
    <source>
        <dbReference type="EMBL" id="CCF42722.1"/>
    </source>
</evidence>
<proteinExistence type="predicted"/>